<dbReference type="InterPro" id="IPR036291">
    <property type="entry name" value="NAD(P)-bd_dom_sf"/>
</dbReference>
<comment type="similarity">
    <text evidence="3">Belongs to the 3-beta-HSD family.</text>
</comment>
<name>A0A803QJ38_CANSA</name>
<feature type="domain" description="3-beta hydroxysteroid dehydrogenase/isomerase" evidence="4">
    <location>
        <begin position="56"/>
        <end position="325"/>
    </location>
</feature>
<accession>A0A803QJ38</accession>
<keyword evidence="6" id="KW-1185">Reference proteome</keyword>
<evidence type="ECO:0000313" key="6">
    <source>
        <dbReference type="Proteomes" id="UP000596661"/>
    </source>
</evidence>
<dbReference type="InterPro" id="IPR002225">
    <property type="entry name" value="3Beta_OHSteriod_DH/Estase"/>
</dbReference>
<dbReference type="AlphaFoldDB" id="A0A803QJ38"/>
<evidence type="ECO:0000259" key="4">
    <source>
        <dbReference type="Pfam" id="PF01073"/>
    </source>
</evidence>
<dbReference type="OMA" id="ICFDQVI"/>
<protein>
    <recommendedName>
        <fullName evidence="4">3-beta hydroxysteroid dehydrogenase/isomerase domain-containing protein</fullName>
    </recommendedName>
</protein>
<dbReference type="FunFam" id="3.40.50.720:FF:000388">
    <property type="entry name" value="Cinnamoyl-CoA reductase-like SNL6"/>
    <property type="match status" value="1"/>
</dbReference>
<dbReference type="InterPro" id="IPR050425">
    <property type="entry name" value="NAD(P)_dehydrat-like"/>
</dbReference>
<dbReference type="OrthoDB" id="2735536at2759"/>
<reference evidence="5" key="1">
    <citation type="submission" date="2021-03" db="UniProtKB">
        <authorList>
            <consortium name="EnsemblPlants"/>
        </authorList>
    </citation>
    <scope>IDENTIFICATION</scope>
</reference>
<organism evidence="5 6">
    <name type="scientific">Cannabis sativa</name>
    <name type="common">Hemp</name>
    <name type="synonym">Marijuana</name>
    <dbReference type="NCBI Taxonomy" id="3483"/>
    <lineage>
        <taxon>Eukaryota</taxon>
        <taxon>Viridiplantae</taxon>
        <taxon>Streptophyta</taxon>
        <taxon>Embryophyta</taxon>
        <taxon>Tracheophyta</taxon>
        <taxon>Spermatophyta</taxon>
        <taxon>Magnoliopsida</taxon>
        <taxon>eudicotyledons</taxon>
        <taxon>Gunneridae</taxon>
        <taxon>Pentapetalae</taxon>
        <taxon>rosids</taxon>
        <taxon>fabids</taxon>
        <taxon>Rosales</taxon>
        <taxon>Cannabaceae</taxon>
        <taxon>Cannabis</taxon>
    </lineage>
</organism>
<dbReference type="GO" id="GO:0006694">
    <property type="term" value="P:steroid biosynthetic process"/>
    <property type="evidence" value="ECO:0007669"/>
    <property type="project" value="InterPro"/>
</dbReference>
<gene>
    <name evidence="5" type="primary">LOC115700499</name>
</gene>
<sequence length="370" mass="41379">MGILRSEDRTKAELHEFRRMLMASAGAHRRKNQHDHRFNAAVDETDEGERGGLVCVTSGLSFLGIAIVNRLLIRGYSVRIIVDNPEDLAKIEEMESNYNSGNNNSNNISAIMANLTDEENLLSEAFKDCRGVFHTSAFIDPAGLSGYTKYMADIEAKASENVIKACARTPSVKKFVFTSSLLTCLWRDRSTQQENSPVINHDSWSSESLCRDKKLWYALGKLRAEKATWKIAEQSGLKMASICPGLITGPEFNNINATATTAYLKGAQEMYENGVLASVDVNRLAEAQVCVYEAMRKGRGGRYICFDEVIKEEEMAEKLAKEINVSKSKICGTEDRSTNALPRFQLSKKKLTNLMNTQQRPCYTQSQEQL</sequence>
<dbReference type="EnsemblPlants" id="evm.model.10.1251">
    <property type="protein sequence ID" value="cds.evm.model.10.1251"/>
    <property type="gene ID" value="evm.TU.10.1251"/>
</dbReference>
<evidence type="ECO:0000256" key="3">
    <source>
        <dbReference type="RuleBase" id="RU004475"/>
    </source>
</evidence>
<keyword evidence="2 3" id="KW-0560">Oxidoreductase</keyword>
<dbReference type="EMBL" id="UZAU01000819">
    <property type="status" value="NOT_ANNOTATED_CDS"/>
    <property type="molecule type" value="Genomic_DNA"/>
</dbReference>
<dbReference type="Pfam" id="PF01073">
    <property type="entry name" value="3Beta_HSD"/>
    <property type="match status" value="1"/>
</dbReference>
<proteinExistence type="inferred from homology"/>
<dbReference type="Proteomes" id="UP000596661">
    <property type="component" value="Unassembled WGS sequence"/>
</dbReference>
<dbReference type="PANTHER" id="PTHR10366">
    <property type="entry name" value="NAD DEPENDENT EPIMERASE/DEHYDRATASE"/>
    <property type="match status" value="1"/>
</dbReference>
<dbReference type="Gene3D" id="3.40.50.720">
    <property type="entry name" value="NAD(P)-binding Rossmann-like Domain"/>
    <property type="match status" value="1"/>
</dbReference>
<dbReference type="Gramene" id="evm.model.10.1251">
    <property type="protein sequence ID" value="cds.evm.model.10.1251"/>
    <property type="gene ID" value="evm.TU.10.1251"/>
</dbReference>
<dbReference type="SUPFAM" id="SSF51735">
    <property type="entry name" value="NAD(P)-binding Rossmann-fold domains"/>
    <property type="match status" value="1"/>
</dbReference>
<evidence type="ECO:0000313" key="5">
    <source>
        <dbReference type="EnsemblPlants" id="cds.evm.model.10.1251"/>
    </source>
</evidence>
<dbReference type="GO" id="GO:0016616">
    <property type="term" value="F:oxidoreductase activity, acting on the CH-OH group of donors, NAD or NADP as acceptor"/>
    <property type="evidence" value="ECO:0007669"/>
    <property type="project" value="InterPro"/>
</dbReference>
<evidence type="ECO:0000256" key="2">
    <source>
        <dbReference type="ARBA" id="ARBA00023002"/>
    </source>
</evidence>
<dbReference type="PANTHER" id="PTHR10366:SF483">
    <property type="entry name" value="CINNAMOYL COA REDUCTASE-LIKE PROTEIN"/>
    <property type="match status" value="1"/>
</dbReference>
<evidence type="ECO:0000256" key="1">
    <source>
        <dbReference type="ARBA" id="ARBA00022857"/>
    </source>
</evidence>
<keyword evidence="1" id="KW-0521">NADP</keyword>